<dbReference type="Proteomes" id="UP000694388">
    <property type="component" value="Unplaced"/>
</dbReference>
<dbReference type="InterPro" id="IPR001060">
    <property type="entry name" value="FCH_dom"/>
</dbReference>
<evidence type="ECO:0000259" key="11">
    <source>
        <dbReference type="PROSITE" id="PS51741"/>
    </source>
</evidence>
<reference evidence="12" key="2">
    <citation type="submission" date="2025-09" db="UniProtKB">
        <authorList>
            <consortium name="Ensembl"/>
        </authorList>
    </citation>
    <scope>IDENTIFICATION</scope>
</reference>
<keyword evidence="13" id="KW-1185">Reference proteome</keyword>
<evidence type="ECO:0000256" key="4">
    <source>
        <dbReference type="ARBA" id="ARBA00022443"/>
    </source>
</evidence>
<protein>
    <submittedName>
        <fullName evidence="12">Protein kinase C and casein kinase substrate in neurons 3</fullName>
    </submittedName>
</protein>
<dbReference type="Pfam" id="PF14604">
    <property type="entry name" value="SH3_9"/>
    <property type="match status" value="1"/>
</dbReference>
<feature type="domain" description="SH3" evidence="10">
    <location>
        <begin position="399"/>
        <end position="458"/>
    </location>
</feature>
<evidence type="ECO:0000256" key="2">
    <source>
        <dbReference type="ARBA" id="ARBA00004413"/>
    </source>
</evidence>
<dbReference type="FunFam" id="1.20.1270.60:FF:000205">
    <property type="entry name" value="Protein kinase C and casein kinase substrate in neurons protein 1"/>
    <property type="match status" value="1"/>
</dbReference>
<dbReference type="InterPro" id="IPR031160">
    <property type="entry name" value="F_BAR_dom"/>
</dbReference>
<comment type="subcellular location">
    <subcellularLocation>
        <location evidence="2">Cell membrane</location>
        <topology evidence="2">Peripheral membrane protein</topology>
        <orientation evidence="2">Cytoplasmic side</orientation>
    </subcellularLocation>
    <subcellularLocation>
        <location evidence="3">Cell projection</location>
        <location evidence="3">Ruffle membrane</location>
    </subcellularLocation>
    <subcellularLocation>
        <location evidence="1">Cytoplasmic vesicle membrane</location>
        <topology evidence="1">Peripheral membrane protein</topology>
    </subcellularLocation>
</comment>
<evidence type="ECO:0000259" key="10">
    <source>
        <dbReference type="PROSITE" id="PS50002"/>
    </source>
</evidence>
<reference evidence="12" key="1">
    <citation type="submission" date="2025-08" db="UniProtKB">
        <authorList>
            <consortium name="Ensembl"/>
        </authorList>
    </citation>
    <scope>IDENTIFICATION</scope>
</reference>
<dbReference type="Gene3D" id="1.20.1270.60">
    <property type="entry name" value="Arfaptin homology (AH) domain/BAR domain"/>
    <property type="match status" value="1"/>
</dbReference>
<dbReference type="SMART" id="SM00326">
    <property type="entry name" value="SH3"/>
    <property type="match status" value="1"/>
</dbReference>
<feature type="region of interest" description="Disordered" evidence="9">
    <location>
        <begin position="336"/>
        <end position="397"/>
    </location>
</feature>
<evidence type="ECO:0000256" key="9">
    <source>
        <dbReference type="SAM" id="MobiDB-lite"/>
    </source>
</evidence>
<dbReference type="InterPro" id="IPR001452">
    <property type="entry name" value="SH3_domain"/>
</dbReference>
<dbReference type="PANTHER" id="PTHR23065">
    <property type="entry name" value="PROLINE-SERINE-THREONINE PHOSPHATASE INTERACTING PROTEIN 1"/>
    <property type="match status" value="1"/>
</dbReference>
<dbReference type="PRINTS" id="PR00452">
    <property type="entry name" value="SH3DOMAIN"/>
</dbReference>
<evidence type="ECO:0000256" key="8">
    <source>
        <dbReference type="SAM" id="Coils"/>
    </source>
</evidence>
<evidence type="ECO:0000256" key="1">
    <source>
        <dbReference type="ARBA" id="ARBA00004284"/>
    </source>
</evidence>
<feature type="domain" description="F-BAR" evidence="11">
    <location>
        <begin position="32"/>
        <end position="302"/>
    </location>
</feature>
<dbReference type="GO" id="GO:0030659">
    <property type="term" value="C:cytoplasmic vesicle membrane"/>
    <property type="evidence" value="ECO:0007669"/>
    <property type="project" value="UniProtKB-SubCell"/>
</dbReference>
<keyword evidence="4 6" id="KW-0728">SH3 domain</keyword>
<sequence>MHVLLERSTNWTVQRATLAVMSGMYDDAVGLEATSDSFWEVGNYKRTVRRIDDGFRLCNDMMACVHERSKIEKAYAQQLTEWTKKWKVLIDKGPQYGTVERAWHAVMTEADKVSDLHHEVRNILVNEDLEKIKNWQKDSYHKQMIGGFKETKEAEDGFRKAQKPWAKKLKEVEAARKSYHVSCKEEHLASTREHASKADQNLPAETLRKLQDKVDKSHQEALKAKEKYEKSLEDLNKYNPQYMENMEQVFEQCQQFEQRRLSFLKEVLMDIQRNLDLSSNINYANVYRELRQSILAVDDQEDLKWFRNVHGAGMPMNWPQFEPYCPDANLTISRKERSRKGEGITLTGVTPAGESSVHHTPIKSGSGSDQPDWSDDDVRDEVLPGTASNGEQNPFDEDASGVRVRALYDYQGQEQDELSFAAGEELVRLESEDEQGWCKGRLGNGEVGLFPANYVEEI</sequence>
<dbReference type="AlphaFoldDB" id="A0A8C4Q8E7"/>
<dbReference type="Gene3D" id="2.30.30.40">
    <property type="entry name" value="SH3 Domains"/>
    <property type="match status" value="1"/>
</dbReference>
<dbReference type="FunFam" id="2.30.30.40:FF:000014">
    <property type="entry name" value="Kinase C and casein kinase substrate in neurons protein"/>
    <property type="match status" value="1"/>
</dbReference>
<evidence type="ECO:0000313" key="13">
    <source>
        <dbReference type="Proteomes" id="UP000694388"/>
    </source>
</evidence>
<dbReference type="SUPFAM" id="SSF50044">
    <property type="entry name" value="SH3-domain"/>
    <property type="match status" value="1"/>
</dbReference>
<dbReference type="InterPro" id="IPR036028">
    <property type="entry name" value="SH3-like_dom_sf"/>
</dbReference>
<dbReference type="SUPFAM" id="SSF103657">
    <property type="entry name" value="BAR/IMD domain-like"/>
    <property type="match status" value="1"/>
</dbReference>
<dbReference type="GeneTree" id="ENSGT00950000182973"/>
<dbReference type="Pfam" id="PF00611">
    <property type="entry name" value="FCH"/>
    <property type="match status" value="1"/>
</dbReference>
<keyword evidence="5 7" id="KW-0175">Coiled coil</keyword>
<evidence type="ECO:0000256" key="7">
    <source>
        <dbReference type="PROSITE-ProRule" id="PRU01077"/>
    </source>
</evidence>
<dbReference type="Ensembl" id="ENSEBUT00000012110.1">
    <property type="protein sequence ID" value="ENSEBUP00000011539.1"/>
    <property type="gene ID" value="ENSEBUG00000007401.1"/>
</dbReference>
<accession>A0A8C4Q8E7</accession>
<dbReference type="PANTHER" id="PTHR23065:SF11">
    <property type="entry name" value="SYNDAPIN, ISOFORM C"/>
    <property type="match status" value="1"/>
</dbReference>
<dbReference type="GO" id="GO:0032587">
    <property type="term" value="C:ruffle membrane"/>
    <property type="evidence" value="ECO:0007669"/>
    <property type="project" value="UniProtKB-SubCell"/>
</dbReference>
<dbReference type="GO" id="GO:0007010">
    <property type="term" value="P:cytoskeleton organization"/>
    <property type="evidence" value="ECO:0007669"/>
    <property type="project" value="TreeGrafter"/>
</dbReference>
<dbReference type="GO" id="GO:0030100">
    <property type="term" value="P:regulation of endocytosis"/>
    <property type="evidence" value="ECO:0007669"/>
    <property type="project" value="TreeGrafter"/>
</dbReference>
<feature type="coiled-coil region" evidence="8">
    <location>
        <begin position="207"/>
        <end position="238"/>
    </location>
</feature>
<evidence type="ECO:0000256" key="5">
    <source>
        <dbReference type="ARBA" id="ARBA00023054"/>
    </source>
</evidence>
<dbReference type="GO" id="GO:0005543">
    <property type="term" value="F:phospholipid binding"/>
    <property type="evidence" value="ECO:0007669"/>
    <property type="project" value="TreeGrafter"/>
</dbReference>
<dbReference type="InterPro" id="IPR027267">
    <property type="entry name" value="AH/BAR_dom_sf"/>
</dbReference>
<evidence type="ECO:0000256" key="6">
    <source>
        <dbReference type="PROSITE-ProRule" id="PRU00192"/>
    </source>
</evidence>
<dbReference type="GO" id="GO:0005768">
    <property type="term" value="C:endosome"/>
    <property type="evidence" value="ECO:0007669"/>
    <property type="project" value="TreeGrafter"/>
</dbReference>
<name>A0A8C4Q8E7_EPTBU</name>
<dbReference type="GO" id="GO:0097320">
    <property type="term" value="P:plasma membrane tubulation"/>
    <property type="evidence" value="ECO:0007669"/>
    <property type="project" value="TreeGrafter"/>
</dbReference>
<evidence type="ECO:0000256" key="3">
    <source>
        <dbReference type="ARBA" id="ARBA00004632"/>
    </source>
</evidence>
<proteinExistence type="predicted"/>
<dbReference type="PROSITE" id="PS51741">
    <property type="entry name" value="F_BAR"/>
    <property type="match status" value="1"/>
</dbReference>
<evidence type="ECO:0000313" key="12">
    <source>
        <dbReference type="Ensembl" id="ENSEBUP00000011539.1"/>
    </source>
</evidence>
<dbReference type="PROSITE" id="PS50002">
    <property type="entry name" value="SH3"/>
    <property type="match status" value="1"/>
</dbReference>
<organism evidence="12 13">
    <name type="scientific">Eptatretus burgeri</name>
    <name type="common">Inshore hagfish</name>
    <dbReference type="NCBI Taxonomy" id="7764"/>
    <lineage>
        <taxon>Eukaryota</taxon>
        <taxon>Metazoa</taxon>
        <taxon>Chordata</taxon>
        <taxon>Craniata</taxon>
        <taxon>Vertebrata</taxon>
        <taxon>Cyclostomata</taxon>
        <taxon>Myxini</taxon>
        <taxon>Myxiniformes</taxon>
        <taxon>Myxinidae</taxon>
        <taxon>Eptatretinae</taxon>
        <taxon>Eptatretus</taxon>
    </lineage>
</organism>
<dbReference type="SMART" id="SM00055">
    <property type="entry name" value="FCH"/>
    <property type="match status" value="1"/>
</dbReference>